<dbReference type="OrthoDB" id="17199at2759"/>
<keyword evidence="5" id="KW-1015">Disulfide bond</keyword>
<proteinExistence type="predicted"/>
<gene>
    <name evidence="8" type="ORF">PGO_020470</name>
</gene>
<organism evidence="8 9">
    <name type="scientific">Plasmodium gonderi</name>
    <dbReference type="NCBI Taxonomy" id="77519"/>
    <lineage>
        <taxon>Eukaryota</taxon>
        <taxon>Sar</taxon>
        <taxon>Alveolata</taxon>
        <taxon>Apicomplexa</taxon>
        <taxon>Aconoidasida</taxon>
        <taxon>Haemosporida</taxon>
        <taxon>Plasmodiidae</taxon>
        <taxon>Plasmodium</taxon>
        <taxon>Plasmodium (Plasmodium)</taxon>
    </lineage>
</organism>
<evidence type="ECO:0000256" key="6">
    <source>
        <dbReference type="RuleBase" id="RU371123"/>
    </source>
</evidence>
<dbReference type="EMBL" id="BDQF01000002">
    <property type="protein sequence ID" value="GAW79077.1"/>
    <property type="molecule type" value="Genomic_DNA"/>
</dbReference>
<dbReference type="InterPro" id="IPR017905">
    <property type="entry name" value="ERV/ALR_sulphydryl_oxidase"/>
</dbReference>
<evidence type="ECO:0000313" key="9">
    <source>
        <dbReference type="Proteomes" id="UP000195521"/>
    </source>
</evidence>
<evidence type="ECO:0000256" key="3">
    <source>
        <dbReference type="ARBA" id="ARBA00022827"/>
    </source>
</evidence>
<dbReference type="PANTHER" id="PTHR12645">
    <property type="entry name" value="ALR/ERV"/>
    <property type="match status" value="1"/>
</dbReference>
<dbReference type="EC" id="1.8.3.2" evidence="6"/>
<dbReference type="PROSITE" id="PS51324">
    <property type="entry name" value="ERV_ALR"/>
    <property type="match status" value="1"/>
</dbReference>
<dbReference type="AlphaFoldDB" id="A0A1Y1JCY6"/>
<evidence type="ECO:0000259" key="7">
    <source>
        <dbReference type="PROSITE" id="PS51324"/>
    </source>
</evidence>
<dbReference type="Proteomes" id="UP000195521">
    <property type="component" value="Unassembled WGS sequence"/>
</dbReference>
<comment type="cofactor">
    <cofactor evidence="1 6">
        <name>FAD</name>
        <dbReference type="ChEBI" id="CHEBI:57692"/>
    </cofactor>
</comment>
<keyword evidence="4 6" id="KW-0560">Oxidoreductase</keyword>
<dbReference type="InterPro" id="IPR039799">
    <property type="entry name" value="ALR/ERV"/>
</dbReference>
<dbReference type="GO" id="GO:0050660">
    <property type="term" value="F:flavin adenine dinucleotide binding"/>
    <property type="evidence" value="ECO:0007669"/>
    <property type="project" value="TreeGrafter"/>
</dbReference>
<dbReference type="GO" id="GO:0016971">
    <property type="term" value="F:flavin-dependent sulfhydryl oxidase activity"/>
    <property type="evidence" value="ECO:0007669"/>
    <property type="project" value="InterPro"/>
</dbReference>
<evidence type="ECO:0000256" key="1">
    <source>
        <dbReference type="ARBA" id="ARBA00001974"/>
    </source>
</evidence>
<sequence>MAQKNIDVEKCYEQSCKERGEKLRFYENINEKNVKIYPPDREEIGRASWLILHTISANYPEKPTDEDKKKHTNFFYAFANLYPCHICKLDLFDNLKNYQMTCQNRNDFSSFIYNLHNKVNEDIGKPLFPCSNIQEVINLYKTAE</sequence>
<keyword evidence="2 6" id="KW-0285">Flavoprotein</keyword>
<dbReference type="GeneID" id="39745777"/>
<keyword evidence="9" id="KW-1185">Reference proteome</keyword>
<dbReference type="InterPro" id="IPR036774">
    <property type="entry name" value="ERV/ALR_sulphydryl_oxid_sf"/>
</dbReference>
<comment type="catalytic activity">
    <reaction evidence="6">
        <text>2 R'C(R)SH + O2 = R'C(R)S-S(R)CR' + H2O2</text>
        <dbReference type="Rhea" id="RHEA:17357"/>
        <dbReference type="ChEBI" id="CHEBI:15379"/>
        <dbReference type="ChEBI" id="CHEBI:16240"/>
        <dbReference type="ChEBI" id="CHEBI:16520"/>
        <dbReference type="ChEBI" id="CHEBI:17412"/>
        <dbReference type="EC" id="1.8.3.2"/>
    </reaction>
</comment>
<keyword evidence="3 6" id="KW-0274">FAD</keyword>
<dbReference type="Pfam" id="PF04777">
    <property type="entry name" value="Evr1_Alr"/>
    <property type="match status" value="1"/>
</dbReference>
<feature type="domain" description="ERV/ALR sulfhydryl oxidase" evidence="7">
    <location>
        <begin position="37"/>
        <end position="140"/>
    </location>
</feature>
<evidence type="ECO:0000256" key="4">
    <source>
        <dbReference type="ARBA" id="ARBA00023002"/>
    </source>
</evidence>
<comment type="caution">
    <text evidence="8">The sequence shown here is derived from an EMBL/GenBank/DDBJ whole genome shotgun (WGS) entry which is preliminary data.</text>
</comment>
<dbReference type="GO" id="GO:0005739">
    <property type="term" value="C:mitochondrion"/>
    <property type="evidence" value="ECO:0007669"/>
    <property type="project" value="TreeGrafter"/>
</dbReference>
<evidence type="ECO:0000313" key="8">
    <source>
        <dbReference type="EMBL" id="GAW79077.1"/>
    </source>
</evidence>
<reference evidence="9" key="1">
    <citation type="submission" date="2017-04" db="EMBL/GenBank/DDBJ databases">
        <title>Plasmodium gonderi genome.</title>
        <authorList>
            <person name="Arisue N."/>
            <person name="Honma H."/>
            <person name="Kawai S."/>
            <person name="Tougan T."/>
            <person name="Tanabe K."/>
            <person name="Horii T."/>
        </authorList>
    </citation>
    <scope>NUCLEOTIDE SEQUENCE [LARGE SCALE GENOMIC DNA]</scope>
    <source>
        <strain evidence="9">ATCC 30045</strain>
    </source>
</reference>
<dbReference type="RefSeq" id="XP_028541666.1">
    <property type="nucleotide sequence ID" value="XM_028685865.1"/>
</dbReference>
<name>A0A1Y1JCY6_PLAGO</name>
<evidence type="ECO:0000256" key="5">
    <source>
        <dbReference type="ARBA" id="ARBA00023157"/>
    </source>
</evidence>
<protein>
    <recommendedName>
        <fullName evidence="6">Sulfhydryl oxidase</fullName>
        <ecNumber evidence="6">1.8.3.2</ecNumber>
    </recommendedName>
</protein>
<evidence type="ECO:0000256" key="2">
    <source>
        <dbReference type="ARBA" id="ARBA00022630"/>
    </source>
</evidence>
<accession>A0A1Y1JCY6</accession>
<dbReference type="OMA" id="FALWMCQ"/>
<dbReference type="PANTHER" id="PTHR12645:SF0">
    <property type="entry name" value="FAD-LINKED SULFHYDRYL OXIDASE ALR"/>
    <property type="match status" value="1"/>
</dbReference>
<dbReference type="Gene3D" id="1.20.120.310">
    <property type="entry name" value="ERV/ALR sulfhydryl oxidase domain"/>
    <property type="match status" value="1"/>
</dbReference>
<dbReference type="SUPFAM" id="SSF69000">
    <property type="entry name" value="FAD-dependent thiol oxidase"/>
    <property type="match status" value="1"/>
</dbReference>